<sequence length="195" mass="20899">MSAANPAAVRAASTVTPLLPRHNATVAPNPVPHAARTTELLTQRLVRLLRLLDGGTARLLDAHDIRIVEWRVLAQIVTVENATVRSIAEALSISRSEASRAGTVLEERGLAVRLEDPADRRSVLLEATAAGRGLYEEIYPQRTAALGHLMEAVPAQDAATFDRVLDVLIATLEEGEAGAGRLRHRTGRRRSGGGS</sequence>
<dbReference type="EMBL" id="BAAAZH010000008">
    <property type="protein sequence ID" value="GAA4113100.1"/>
    <property type="molecule type" value="Genomic_DNA"/>
</dbReference>
<dbReference type="PANTHER" id="PTHR33164">
    <property type="entry name" value="TRANSCRIPTIONAL REGULATOR, MARR FAMILY"/>
    <property type="match status" value="1"/>
</dbReference>
<dbReference type="PANTHER" id="PTHR33164:SF57">
    <property type="entry name" value="MARR-FAMILY TRANSCRIPTIONAL REGULATOR"/>
    <property type="match status" value="1"/>
</dbReference>
<accession>A0ABP7XEK4</accession>
<evidence type="ECO:0000313" key="2">
    <source>
        <dbReference type="EMBL" id="GAA4113100.1"/>
    </source>
</evidence>
<evidence type="ECO:0000313" key="3">
    <source>
        <dbReference type="Proteomes" id="UP001501495"/>
    </source>
</evidence>
<gene>
    <name evidence="2" type="ORF">GCM10022215_10000</name>
</gene>
<dbReference type="Pfam" id="PF12802">
    <property type="entry name" value="MarR_2"/>
    <property type="match status" value="1"/>
</dbReference>
<evidence type="ECO:0000259" key="1">
    <source>
        <dbReference type="PROSITE" id="PS50995"/>
    </source>
</evidence>
<reference evidence="3" key="1">
    <citation type="journal article" date="2019" name="Int. J. Syst. Evol. Microbiol.">
        <title>The Global Catalogue of Microorganisms (GCM) 10K type strain sequencing project: providing services to taxonomists for standard genome sequencing and annotation.</title>
        <authorList>
            <consortium name="The Broad Institute Genomics Platform"/>
            <consortium name="The Broad Institute Genome Sequencing Center for Infectious Disease"/>
            <person name="Wu L."/>
            <person name="Ma J."/>
        </authorList>
    </citation>
    <scope>NUCLEOTIDE SEQUENCE [LARGE SCALE GENOMIC DNA]</scope>
    <source>
        <strain evidence="3">JCM 16703</strain>
    </source>
</reference>
<organism evidence="2 3">
    <name type="scientific">Nocardioides fonticola</name>
    <dbReference type="NCBI Taxonomy" id="450363"/>
    <lineage>
        <taxon>Bacteria</taxon>
        <taxon>Bacillati</taxon>
        <taxon>Actinomycetota</taxon>
        <taxon>Actinomycetes</taxon>
        <taxon>Propionibacteriales</taxon>
        <taxon>Nocardioidaceae</taxon>
        <taxon>Nocardioides</taxon>
    </lineage>
</organism>
<dbReference type="InterPro" id="IPR036390">
    <property type="entry name" value="WH_DNA-bd_sf"/>
</dbReference>
<feature type="domain" description="HTH marR-type" evidence="1">
    <location>
        <begin position="38"/>
        <end position="170"/>
    </location>
</feature>
<dbReference type="SMART" id="SM00347">
    <property type="entry name" value="HTH_MARR"/>
    <property type="match status" value="1"/>
</dbReference>
<dbReference type="InterPro" id="IPR039422">
    <property type="entry name" value="MarR/SlyA-like"/>
</dbReference>
<dbReference type="InterPro" id="IPR000835">
    <property type="entry name" value="HTH_MarR-typ"/>
</dbReference>
<dbReference type="Proteomes" id="UP001501495">
    <property type="component" value="Unassembled WGS sequence"/>
</dbReference>
<proteinExistence type="predicted"/>
<keyword evidence="3" id="KW-1185">Reference proteome</keyword>
<dbReference type="PROSITE" id="PS50995">
    <property type="entry name" value="HTH_MARR_2"/>
    <property type="match status" value="1"/>
</dbReference>
<protein>
    <recommendedName>
        <fullName evidence="1">HTH marR-type domain-containing protein</fullName>
    </recommendedName>
</protein>
<dbReference type="Gene3D" id="1.10.10.10">
    <property type="entry name" value="Winged helix-like DNA-binding domain superfamily/Winged helix DNA-binding domain"/>
    <property type="match status" value="1"/>
</dbReference>
<name>A0ABP7XEK4_9ACTN</name>
<comment type="caution">
    <text evidence="2">The sequence shown here is derived from an EMBL/GenBank/DDBJ whole genome shotgun (WGS) entry which is preliminary data.</text>
</comment>
<dbReference type="SUPFAM" id="SSF46785">
    <property type="entry name" value="Winged helix' DNA-binding domain"/>
    <property type="match status" value="1"/>
</dbReference>
<dbReference type="InterPro" id="IPR036388">
    <property type="entry name" value="WH-like_DNA-bd_sf"/>
</dbReference>